<sequence>MWILGVNAPPAGWHDTAACLIDGDGQIVAFSEEERLSRRRHSLYRKPVGAARLCLEQAGISAAEIDVIALGWDDEQLYLGRFADDAELLAYAVGLDFGERLPEVVRIGHHQAHAASSFYASPFRKAGVLVVDGHGENESSSIWTYEEGRAPRLERSWQRTASLGYAYDAASTWLGFSFLNAGKTMGLAAYGRARGVRTETLVDVDGDDFALAVQPLTEHTRRATAEEIKEQYDDTVARWRERFARIAGADRPRVAEDRLADDPAAVLVAYTAQRLVEEAVSHLAAQTRKAAGVEELCMSGGVALNCSTNGTLPGPVYIPPVPHDAGVALGAAWTVCPPRSRTAPLSPYLGSDIGAEAITAADTEDLWRCPLDIDELAGLLLDGRVGAVAQGRAEVGPRALCHRSIIAVPDTASVNTRVNMVKNREQWRPFAGVTRPRYGARLWEQQEHLSRYMLGAARATELGRRVAPGVVHVDGTTRPQVLDGDEAPAVGAALDALEGEGAPPVLLNTSFNDRGEPVVDSARDALAAFRSMDLDFLVLGDALYRKKSPSKGVAR</sequence>
<name>A0A4U5WVW1_STRGB</name>
<comment type="similarity">
    <text evidence="1">Belongs to the NodU/CmcH family.</text>
</comment>
<dbReference type="AlphaFoldDB" id="A0A4U5WVW1"/>
<dbReference type="InterPro" id="IPR003696">
    <property type="entry name" value="Carbtransf_dom"/>
</dbReference>
<reference evidence="4 5" key="1">
    <citation type="submission" date="2019-04" db="EMBL/GenBank/DDBJ databases">
        <title>Streptomyces lasaliensis sp.nov., an Actinomycete isolated from soil which produces the polyether antibiotic lasalocid.</title>
        <authorList>
            <person name="Erwin G."/>
            <person name="Haber C."/>
        </authorList>
    </citation>
    <scope>NUCLEOTIDE SEQUENCE [LARGE SCALE GENOMIC DNA]</scope>
    <source>
        <strain evidence="4 5">DSM 40089</strain>
    </source>
</reference>
<dbReference type="CDD" id="cd24098">
    <property type="entry name" value="ASKHA_NBD_TobZ_N"/>
    <property type="match status" value="1"/>
</dbReference>
<evidence type="ECO:0000313" key="4">
    <source>
        <dbReference type="EMBL" id="TKT06609.1"/>
    </source>
</evidence>
<proteinExistence type="inferred from homology"/>
<protein>
    <submittedName>
        <fullName evidence="4">Carbamoyltransferase</fullName>
    </submittedName>
</protein>
<comment type="caution">
    <text evidence="4">The sequence shown here is derived from an EMBL/GenBank/DDBJ whole genome shotgun (WGS) entry which is preliminary data.</text>
</comment>
<gene>
    <name evidence="4" type="ORF">E4U92_26515</name>
</gene>
<dbReference type="Gene3D" id="3.30.420.40">
    <property type="match status" value="2"/>
</dbReference>
<dbReference type="SUPFAM" id="SSF53067">
    <property type="entry name" value="Actin-like ATPase domain"/>
    <property type="match status" value="1"/>
</dbReference>
<dbReference type="Pfam" id="PF16861">
    <property type="entry name" value="Carbam_trans_C"/>
    <property type="match status" value="1"/>
</dbReference>
<evidence type="ECO:0000259" key="2">
    <source>
        <dbReference type="Pfam" id="PF02543"/>
    </source>
</evidence>
<feature type="domain" description="Carbamoyltransferase" evidence="2">
    <location>
        <begin position="101"/>
        <end position="332"/>
    </location>
</feature>
<dbReference type="EMBL" id="SZPR01000021">
    <property type="protein sequence ID" value="TKT06609.1"/>
    <property type="molecule type" value="Genomic_DNA"/>
</dbReference>
<evidence type="ECO:0000256" key="1">
    <source>
        <dbReference type="ARBA" id="ARBA00006129"/>
    </source>
</evidence>
<dbReference type="GO" id="GO:0016740">
    <property type="term" value="F:transferase activity"/>
    <property type="evidence" value="ECO:0007669"/>
    <property type="project" value="UniProtKB-KW"/>
</dbReference>
<dbReference type="InterPro" id="IPR043129">
    <property type="entry name" value="ATPase_NBD"/>
</dbReference>
<dbReference type="PANTHER" id="PTHR34847:SF1">
    <property type="entry name" value="NODULATION PROTEIN U"/>
    <property type="match status" value="1"/>
</dbReference>
<dbReference type="InterPro" id="IPR038152">
    <property type="entry name" value="Carbam_trans_C_sf"/>
</dbReference>
<dbReference type="Pfam" id="PF02543">
    <property type="entry name" value="Carbam_trans_N"/>
    <property type="match status" value="1"/>
</dbReference>
<feature type="domain" description="Carbamoyltransferase C-terminal" evidence="3">
    <location>
        <begin position="378"/>
        <end position="546"/>
    </location>
</feature>
<dbReference type="Gene3D" id="3.90.870.20">
    <property type="entry name" value="Carbamoyltransferase, C-terminal domain"/>
    <property type="match status" value="1"/>
</dbReference>
<dbReference type="RefSeq" id="WP_137302984.1">
    <property type="nucleotide sequence ID" value="NZ_BMVD01000022.1"/>
</dbReference>
<dbReference type="Proteomes" id="UP000308632">
    <property type="component" value="Unassembled WGS sequence"/>
</dbReference>
<evidence type="ECO:0000259" key="3">
    <source>
        <dbReference type="Pfam" id="PF16861"/>
    </source>
</evidence>
<dbReference type="InterPro" id="IPR031730">
    <property type="entry name" value="Carbam_trans_C"/>
</dbReference>
<accession>A0A4U5WVW1</accession>
<keyword evidence="4" id="KW-0808">Transferase</keyword>
<evidence type="ECO:0000313" key="5">
    <source>
        <dbReference type="Proteomes" id="UP000308632"/>
    </source>
</evidence>
<organism evidence="4 5">
    <name type="scientific">Streptomyces galbus</name>
    <dbReference type="NCBI Taxonomy" id="33898"/>
    <lineage>
        <taxon>Bacteria</taxon>
        <taxon>Bacillati</taxon>
        <taxon>Actinomycetota</taxon>
        <taxon>Actinomycetes</taxon>
        <taxon>Kitasatosporales</taxon>
        <taxon>Streptomycetaceae</taxon>
        <taxon>Streptomyces</taxon>
    </lineage>
</organism>
<dbReference type="InterPro" id="IPR051338">
    <property type="entry name" value="NodU/CmcH_Carbamoyltrnsfr"/>
</dbReference>
<dbReference type="PANTHER" id="PTHR34847">
    <property type="entry name" value="NODULATION PROTEIN U"/>
    <property type="match status" value="1"/>
</dbReference>